<organism evidence="2 3">
    <name type="scientific">Leeuwenhoekiella aestuarii</name>
    <dbReference type="NCBI Taxonomy" id="2249426"/>
    <lineage>
        <taxon>Bacteria</taxon>
        <taxon>Pseudomonadati</taxon>
        <taxon>Bacteroidota</taxon>
        <taxon>Flavobacteriia</taxon>
        <taxon>Flavobacteriales</taxon>
        <taxon>Flavobacteriaceae</taxon>
        <taxon>Leeuwenhoekiella</taxon>
    </lineage>
</organism>
<dbReference type="SUPFAM" id="SSF56935">
    <property type="entry name" value="Porins"/>
    <property type="match status" value="1"/>
</dbReference>
<accession>A0A4Q0NV94</accession>
<name>A0A4Q0NV94_9FLAO</name>
<keyword evidence="1" id="KW-0732">Signal</keyword>
<reference evidence="2 3" key="1">
    <citation type="submission" date="2018-07" db="EMBL/GenBank/DDBJ databases">
        <title>Leeuwenhoekiella genomics.</title>
        <authorList>
            <person name="Tahon G."/>
            <person name="Willems A."/>
        </authorList>
    </citation>
    <scope>NUCLEOTIDE SEQUENCE [LARGE SCALE GENOMIC DNA]</scope>
    <source>
        <strain evidence="2 3">R-50232</strain>
    </source>
</reference>
<dbReference type="EMBL" id="QOVI01000003">
    <property type="protein sequence ID" value="RXG15448.1"/>
    <property type="molecule type" value="Genomic_DNA"/>
</dbReference>
<evidence type="ECO:0000256" key="1">
    <source>
        <dbReference type="SAM" id="SignalP"/>
    </source>
</evidence>
<dbReference type="Pfam" id="PF07642">
    <property type="entry name" value="BBP2"/>
    <property type="match status" value="1"/>
</dbReference>
<protein>
    <submittedName>
        <fullName evidence="2">Putative OmpL-like beta-barrel porin-2</fullName>
    </submittedName>
</protein>
<feature type="signal peptide" evidence="1">
    <location>
        <begin position="1"/>
        <end position="18"/>
    </location>
</feature>
<keyword evidence="3" id="KW-1185">Reference proteome</keyword>
<dbReference type="Proteomes" id="UP000289821">
    <property type="component" value="Unassembled WGS sequence"/>
</dbReference>
<dbReference type="AlphaFoldDB" id="A0A4Q0NV94"/>
<comment type="caution">
    <text evidence="2">The sequence shown here is derived from an EMBL/GenBank/DDBJ whole genome shotgun (WGS) entry which is preliminary data.</text>
</comment>
<evidence type="ECO:0000313" key="3">
    <source>
        <dbReference type="Proteomes" id="UP000289821"/>
    </source>
</evidence>
<sequence>MKKLILPVMLCLGISAFAQEEETSWTDGFTLSGSIDAYFRQNITTLNKVTDQGYPAPGSSFANQPGFALGMANAILSYEKGNVGAVADLVYGPRGTDAVFASTTASSSIVNQLYVYWNVSESVTLTFGNWNTYLGYEVISPAANFNYSTSYMFSYGPFSHSGLKADFALDDNWSAMLAVMNATDFTDFNPSGSYTFGGQLGYSTDSGSTFLNLLYGDQDGDYTDQGMGEGVGSTFQVDLTTGYDLSDSFYLGLNATYNTTEAGDLADDYGFYGVALYAQAALSDSFSLGLRPEYFSQFGTGINDFDAIGGSDAEGDANVFAVTLSGNAKVGPLTIIPEFRLDSASEDVFLDSYDGTPTFTGSLGSFLLAAVYSF</sequence>
<evidence type="ECO:0000313" key="2">
    <source>
        <dbReference type="EMBL" id="RXG15448.1"/>
    </source>
</evidence>
<dbReference type="RefSeq" id="WP_236638805.1">
    <property type="nucleotide sequence ID" value="NZ_QOVI01000003.1"/>
</dbReference>
<dbReference type="InterPro" id="IPR011486">
    <property type="entry name" value="BBP2"/>
</dbReference>
<proteinExistence type="predicted"/>
<gene>
    <name evidence="2" type="ORF">DSM04_103337</name>
</gene>
<feature type="chain" id="PRO_5020647963" evidence="1">
    <location>
        <begin position="19"/>
        <end position="374"/>
    </location>
</feature>